<sequence>MQVSEHSVSPLSTQSHEDSSCKRQRTKSPEKSCLAADQPPVVLCQDRGLLVESGDAFAPLVQPGDLSEYPTSLIEETNEALPSSKMPMSILRV</sequence>
<gene>
    <name evidence="2" type="ORF">FisN_10Hu316</name>
</gene>
<name>A0A1Z5JWT2_FISSO</name>
<keyword evidence="3" id="KW-1185">Reference proteome</keyword>
<dbReference type="EMBL" id="BDSP01000131">
    <property type="protein sequence ID" value="GAX18487.1"/>
    <property type="molecule type" value="Genomic_DNA"/>
</dbReference>
<evidence type="ECO:0000313" key="2">
    <source>
        <dbReference type="EMBL" id="GAX18487.1"/>
    </source>
</evidence>
<evidence type="ECO:0000313" key="3">
    <source>
        <dbReference type="Proteomes" id="UP000198406"/>
    </source>
</evidence>
<dbReference type="InParanoid" id="A0A1Z5JWT2"/>
<protein>
    <submittedName>
        <fullName evidence="2">Uncharacterized protein</fullName>
    </submittedName>
</protein>
<reference evidence="2 3" key="1">
    <citation type="journal article" date="2015" name="Plant Cell">
        <title>Oil accumulation by the oleaginous diatom Fistulifera solaris as revealed by the genome and transcriptome.</title>
        <authorList>
            <person name="Tanaka T."/>
            <person name="Maeda Y."/>
            <person name="Veluchamy A."/>
            <person name="Tanaka M."/>
            <person name="Abida H."/>
            <person name="Marechal E."/>
            <person name="Bowler C."/>
            <person name="Muto M."/>
            <person name="Sunaga Y."/>
            <person name="Tanaka M."/>
            <person name="Yoshino T."/>
            <person name="Taniguchi T."/>
            <person name="Fukuda Y."/>
            <person name="Nemoto M."/>
            <person name="Matsumoto M."/>
            <person name="Wong P.S."/>
            <person name="Aburatani S."/>
            <person name="Fujibuchi W."/>
        </authorList>
    </citation>
    <scope>NUCLEOTIDE SEQUENCE [LARGE SCALE GENOMIC DNA]</scope>
    <source>
        <strain evidence="2 3">JPCC DA0580</strain>
    </source>
</reference>
<evidence type="ECO:0000256" key="1">
    <source>
        <dbReference type="SAM" id="MobiDB-lite"/>
    </source>
</evidence>
<organism evidence="2 3">
    <name type="scientific">Fistulifera solaris</name>
    <name type="common">Oleaginous diatom</name>
    <dbReference type="NCBI Taxonomy" id="1519565"/>
    <lineage>
        <taxon>Eukaryota</taxon>
        <taxon>Sar</taxon>
        <taxon>Stramenopiles</taxon>
        <taxon>Ochrophyta</taxon>
        <taxon>Bacillariophyta</taxon>
        <taxon>Bacillariophyceae</taxon>
        <taxon>Bacillariophycidae</taxon>
        <taxon>Naviculales</taxon>
        <taxon>Naviculaceae</taxon>
        <taxon>Fistulifera</taxon>
    </lineage>
</organism>
<dbReference type="Proteomes" id="UP000198406">
    <property type="component" value="Unassembled WGS sequence"/>
</dbReference>
<feature type="compositionally biased region" description="Polar residues" evidence="1">
    <location>
        <begin position="1"/>
        <end position="14"/>
    </location>
</feature>
<dbReference type="AlphaFoldDB" id="A0A1Z5JWT2"/>
<proteinExistence type="predicted"/>
<accession>A0A1Z5JWT2</accession>
<feature type="region of interest" description="Disordered" evidence="1">
    <location>
        <begin position="1"/>
        <end position="37"/>
    </location>
</feature>
<comment type="caution">
    <text evidence="2">The sequence shown here is derived from an EMBL/GenBank/DDBJ whole genome shotgun (WGS) entry which is preliminary data.</text>
</comment>